<comment type="caution">
    <text evidence="5">The sequence shown here is derived from an EMBL/GenBank/DDBJ whole genome shotgun (WGS) entry which is preliminary data.</text>
</comment>
<organism evidence="5 6">
    <name type="scientific">Penaeus vannamei</name>
    <name type="common">Whiteleg shrimp</name>
    <name type="synonym">Litopenaeus vannamei</name>
    <dbReference type="NCBI Taxonomy" id="6689"/>
    <lineage>
        <taxon>Eukaryota</taxon>
        <taxon>Metazoa</taxon>
        <taxon>Ecdysozoa</taxon>
        <taxon>Arthropoda</taxon>
        <taxon>Crustacea</taxon>
        <taxon>Multicrustacea</taxon>
        <taxon>Malacostraca</taxon>
        <taxon>Eumalacostraca</taxon>
        <taxon>Eucarida</taxon>
        <taxon>Decapoda</taxon>
        <taxon>Dendrobranchiata</taxon>
        <taxon>Penaeoidea</taxon>
        <taxon>Penaeidae</taxon>
        <taxon>Penaeus</taxon>
    </lineage>
</organism>
<feature type="signal peptide" evidence="3">
    <location>
        <begin position="1"/>
        <end position="21"/>
    </location>
</feature>
<evidence type="ECO:0000313" key="5">
    <source>
        <dbReference type="EMBL" id="ROT73644.1"/>
    </source>
</evidence>
<sequence length="492" mass="55170">MANARVMRAFLVLLLTALTKAELTQLVIGEEIIVSYNGHEVQFVIHEFSGGERPYLPPHAESPVITFGVGTANYTEDHGMFDIQEEILEVVPMDRIVMASNRTGSVRITLGSYADPEVEIRLTADTYVFGYVGIFNNLMTDSPYNRMWLRLSADEDEKVYGGGEQYTYLNLRGRHYPIWTSEQGIGRDGGIIANITDIEGDAGGEYYTTYWPEPSFVSSKRYSVIFDRYDYMVMNFSQPNYHEFYIHSESFLLEMVLDYYEMAKGAGVNVSALWIQDWSGTTETLFGHRVYWNWQWNQTYYPGLDEMITTLGQEGVGVMAYINPHLIAGGTLYEEADSQGFLMVDSEGQSYTQDFGGFMAGTVDLVNDEAREWYAGKIQENMIHLGLVGWMADFGEYTRTDMFSRGFTENSPAQVHNQFPRLWAECNAEALRLSGNSGQIVPFMRSGGRGSARNAYLAWAGDQNVDWSLGDGVGSTVVAGEGVLPVCSVVVI</sequence>
<protein>
    <recommendedName>
        <fullName evidence="4">Glycoside hydrolase family 31 TIM barrel domain-containing protein</fullName>
    </recommendedName>
</protein>
<dbReference type="PANTHER" id="PTHR46959:SF2">
    <property type="entry name" value="SULFOQUINOVOSIDASE"/>
    <property type="match status" value="1"/>
</dbReference>
<feature type="chain" id="PRO_5018640587" description="Glycoside hydrolase family 31 TIM barrel domain-containing protein" evidence="3">
    <location>
        <begin position="22"/>
        <end position="492"/>
    </location>
</feature>
<dbReference type="GO" id="GO:0090599">
    <property type="term" value="F:alpha-glucosidase activity"/>
    <property type="evidence" value="ECO:0007669"/>
    <property type="project" value="UniProtKB-ARBA"/>
</dbReference>
<dbReference type="Proteomes" id="UP000283509">
    <property type="component" value="Unassembled WGS sequence"/>
</dbReference>
<dbReference type="AlphaFoldDB" id="A0A3R7M6W2"/>
<gene>
    <name evidence="5" type="ORF">C7M84_007924</name>
</gene>
<keyword evidence="3" id="KW-0732">Signal</keyword>
<dbReference type="Gene3D" id="2.60.40.1760">
    <property type="entry name" value="glycosyl hydrolase (family 31)"/>
    <property type="match status" value="1"/>
</dbReference>
<dbReference type="PANTHER" id="PTHR46959">
    <property type="entry name" value="SULFOQUINOVOSIDASE"/>
    <property type="match status" value="1"/>
</dbReference>
<dbReference type="SUPFAM" id="SSF51445">
    <property type="entry name" value="(Trans)glycosidases"/>
    <property type="match status" value="1"/>
</dbReference>
<proteinExistence type="inferred from homology"/>
<dbReference type="InterPro" id="IPR000322">
    <property type="entry name" value="Glyco_hydro_31_TIM"/>
</dbReference>
<dbReference type="EMBL" id="QCYY01002012">
    <property type="protein sequence ID" value="ROT73644.1"/>
    <property type="molecule type" value="Genomic_DNA"/>
</dbReference>
<keyword evidence="6" id="KW-1185">Reference proteome</keyword>
<dbReference type="SUPFAM" id="SSF74650">
    <property type="entry name" value="Galactose mutarotase-like"/>
    <property type="match status" value="1"/>
</dbReference>
<name>A0A3R7M6W2_PENVA</name>
<dbReference type="Gene3D" id="3.20.20.80">
    <property type="entry name" value="Glycosidases"/>
    <property type="match status" value="1"/>
</dbReference>
<dbReference type="GO" id="GO:0030246">
    <property type="term" value="F:carbohydrate binding"/>
    <property type="evidence" value="ECO:0007669"/>
    <property type="project" value="InterPro"/>
</dbReference>
<dbReference type="GO" id="GO:0005975">
    <property type="term" value="P:carbohydrate metabolic process"/>
    <property type="evidence" value="ECO:0007669"/>
    <property type="project" value="InterPro"/>
</dbReference>
<dbReference type="InterPro" id="IPR017853">
    <property type="entry name" value="GH"/>
</dbReference>
<comment type="similarity">
    <text evidence="1 2">Belongs to the glycosyl hydrolase 31 family.</text>
</comment>
<dbReference type="InterPro" id="IPR052990">
    <property type="entry name" value="Sulfoquinovosidase_GH31"/>
</dbReference>
<evidence type="ECO:0000259" key="4">
    <source>
        <dbReference type="Pfam" id="PF01055"/>
    </source>
</evidence>
<accession>A0A3R7M6W2</accession>
<dbReference type="OrthoDB" id="1334205at2759"/>
<evidence type="ECO:0000256" key="2">
    <source>
        <dbReference type="RuleBase" id="RU361185"/>
    </source>
</evidence>
<feature type="domain" description="Glycoside hydrolase family 31 TIM barrel" evidence="4">
    <location>
        <begin position="262"/>
        <end position="468"/>
    </location>
</feature>
<evidence type="ECO:0000256" key="3">
    <source>
        <dbReference type="SAM" id="SignalP"/>
    </source>
</evidence>
<dbReference type="InterPro" id="IPR011013">
    <property type="entry name" value="Gal_mutarotase_sf_dom"/>
</dbReference>
<evidence type="ECO:0000256" key="1">
    <source>
        <dbReference type="ARBA" id="ARBA00007806"/>
    </source>
</evidence>
<keyword evidence="2" id="KW-0378">Hydrolase</keyword>
<dbReference type="CDD" id="cd14752">
    <property type="entry name" value="GH31_N"/>
    <property type="match status" value="1"/>
</dbReference>
<reference evidence="5 6" key="2">
    <citation type="submission" date="2019-01" db="EMBL/GenBank/DDBJ databases">
        <title>The decoding of complex shrimp genome reveals the adaptation for benthos swimmer, frequently molting mechanism and breeding impact on genome.</title>
        <authorList>
            <person name="Sun Y."/>
            <person name="Gao Y."/>
            <person name="Yu Y."/>
        </authorList>
    </citation>
    <scope>NUCLEOTIDE SEQUENCE [LARGE SCALE GENOMIC DNA]</scope>
    <source>
        <tissue evidence="5">Muscle</tissue>
    </source>
</reference>
<reference evidence="5 6" key="1">
    <citation type="submission" date="2018-04" db="EMBL/GenBank/DDBJ databases">
        <authorList>
            <person name="Zhang X."/>
            <person name="Yuan J."/>
            <person name="Li F."/>
            <person name="Xiang J."/>
        </authorList>
    </citation>
    <scope>NUCLEOTIDE SEQUENCE [LARGE SCALE GENOMIC DNA]</scope>
    <source>
        <tissue evidence="5">Muscle</tissue>
    </source>
</reference>
<evidence type="ECO:0000313" key="6">
    <source>
        <dbReference type="Proteomes" id="UP000283509"/>
    </source>
</evidence>
<dbReference type="Pfam" id="PF01055">
    <property type="entry name" value="Glyco_hydro_31_2nd"/>
    <property type="match status" value="1"/>
</dbReference>
<dbReference type="STRING" id="6689.A0A3R7M6W2"/>
<keyword evidence="2" id="KW-0326">Glycosidase</keyword>